<dbReference type="Proteomes" id="UP001208656">
    <property type="component" value="Unassembled WGS sequence"/>
</dbReference>
<dbReference type="Pfam" id="PF08863">
    <property type="entry name" value="YolD"/>
    <property type="match status" value="1"/>
</dbReference>
<dbReference type="PANTHER" id="PTHR40051">
    <property type="entry name" value="IG HYPOTHETICAL 15966"/>
    <property type="match status" value="1"/>
</dbReference>
<gene>
    <name evidence="1" type="ORF">OEV82_13365</name>
</gene>
<protein>
    <submittedName>
        <fullName evidence="1">YolD-like family protein</fullName>
    </submittedName>
</protein>
<keyword evidence="2" id="KW-1185">Reference proteome</keyword>
<accession>A0ABT2WIA8</accession>
<evidence type="ECO:0000313" key="1">
    <source>
        <dbReference type="EMBL" id="MCU9595431.1"/>
    </source>
</evidence>
<organism evidence="1 2">
    <name type="scientific">Pallidibacillus thermolactis</name>
    <dbReference type="NCBI Taxonomy" id="251051"/>
    <lineage>
        <taxon>Bacteria</taxon>
        <taxon>Bacillati</taxon>
        <taxon>Bacillota</taxon>
        <taxon>Bacilli</taxon>
        <taxon>Bacillales</taxon>
        <taxon>Bacillaceae</taxon>
        <taxon>Pallidibacillus</taxon>
    </lineage>
</organism>
<dbReference type="InterPro" id="IPR014962">
    <property type="entry name" value="YolD"/>
</dbReference>
<dbReference type="EMBL" id="JAOUSE010000053">
    <property type="protein sequence ID" value="MCU9595431.1"/>
    <property type="molecule type" value="Genomic_DNA"/>
</dbReference>
<evidence type="ECO:0000313" key="2">
    <source>
        <dbReference type="Proteomes" id="UP001208656"/>
    </source>
</evidence>
<proteinExistence type="predicted"/>
<dbReference type="RefSeq" id="WP_173657926.1">
    <property type="nucleotide sequence ID" value="NZ_JAOUSE010000053.1"/>
</dbReference>
<comment type="caution">
    <text evidence="1">The sequence shown here is derived from an EMBL/GenBank/DDBJ whole genome shotgun (WGS) entry which is preliminary data.</text>
</comment>
<name>A0ABT2WIA8_9BACI</name>
<dbReference type="PANTHER" id="PTHR40051:SF1">
    <property type="entry name" value="YOLD-LIKE FAMILY PROTEIN"/>
    <property type="match status" value="1"/>
</dbReference>
<reference evidence="1 2" key="1">
    <citation type="submission" date="2022-10" db="EMBL/GenBank/DDBJ databases">
        <title>Description of Fervidibacillus gen. nov. in the family Fervidibacillaceae fam. nov. with two species, Fervidibacillus albus sp. nov., and Fervidibacillus halotolerans sp. nov., isolated from tidal flat sediments.</title>
        <authorList>
            <person name="Kwon K.K."/>
            <person name="Yang S.-H."/>
        </authorList>
    </citation>
    <scope>NUCLEOTIDE SEQUENCE [LARGE SCALE GENOMIC DNA]</scope>
    <source>
        <strain evidence="1 2">DSM 23332</strain>
    </source>
</reference>
<sequence>MIRDRGRIKWTSLMLPEHVKMLRDWANEDMWEKPKEIDEQKLEEMNETMKRAIELKQKVAVYHYNNNEYHYEVVTGTIHSYDLIIKELQLIDEKGEIHEISLKQINDIDLVD</sequence>